<proteinExistence type="predicted"/>
<keyword evidence="3" id="KW-1185">Reference proteome</keyword>
<comment type="caution">
    <text evidence="2">The sequence shown here is derived from an EMBL/GenBank/DDBJ whole genome shotgun (WGS) entry which is preliminary data.</text>
</comment>
<reference evidence="2 3" key="1">
    <citation type="journal article" date="2019" name="Int. J. Syst. Evol. Microbiol.">
        <title>The Global Catalogue of Microorganisms (GCM) 10K type strain sequencing project: providing services to taxonomists for standard genome sequencing and annotation.</title>
        <authorList>
            <consortium name="The Broad Institute Genomics Platform"/>
            <consortium name="The Broad Institute Genome Sequencing Center for Infectious Disease"/>
            <person name="Wu L."/>
            <person name="Ma J."/>
        </authorList>
    </citation>
    <scope>NUCLEOTIDE SEQUENCE [LARGE SCALE GENOMIC DNA]</scope>
    <source>
        <strain evidence="2 3">JCM 3380</strain>
    </source>
</reference>
<gene>
    <name evidence="2" type="ORF">GCM10010492_04770</name>
</gene>
<dbReference type="PANTHER" id="PTHR43796">
    <property type="entry name" value="CARBOXYNORSPERMIDINE SYNTHASE"/>
    <property type="match status" value="1"/>
</dbReference>
<dbReference type="InterPro" id="IPR036291">
    <property type="entry name" value="NAD(P)-bd_dom_sf"/>
</dbReference>
<protein>
    <submittedName>
        <fullName evidence="2">Saccharopine dehydrogenase NADP-binding domain-containing protein</fullName>
    </submittedName>
</protein>
<dbReference type="RefSeq" id="WP_343931887.1">
    <property type="nucleotide sequence ID" value="NZ_BAAABU010000001.1"/>
</dbReference>
<dbReference type="InterPro" id="IPR005097">
    <property type="entry name" value="Sacchrp_dh_NADP-bd"/>
</dbReference>
<accession>A0ABN0T235</accession>
<dbReference type="Gene3D" id="3.40.50.720">
    <property type="entry name" value="NAD(P)-binding Rossmann-like Domain"/>
    <property type="match status" value="1"/>
</dbReference>
<dbReference type="Proteomes" id="UP001500416">
    <property type="component" value="Unassembled WGS sequence"/>
</dbReference>
<evidence type="ECO:0000313" key="2">
    <source>
        <dbReference type="EMBL" id="GAA0210025.1"/>
    </source>
</evidence>
<sequence>MRVVALGGAGATGAVAARVAANLPRVREVVIADRAGGARVDITDEKSLRDLLKDADVVLNTVGPFYRYGTTVLRAAIDTGTHYLDICDDWQPTRDLLALDGSARAAGVRAVVGMGASPGASNLLAVLAARELTDVDEVHTAWPADGDGDPAATAAVVHWMLQISGRIAVVERGAITERPPLRPLELTLPSGATGTAHTVGHPEPLTFHTTFRPRAATTLMVAPAATIAYLDVLRHDIDTGRLTPDTAARALVRPTPGRVLRSLTRHPAGPGTLPRFFALATGGGHAVEARLDHPTLLDDMAEATGLPLALALAQLDSVPPGVHAPEAAIDPDRFFHDLARHHPDAVPTIHRGRR</sequence>
<dbReference type="Gene3D" id="3.30.360.10">
    <property type="entry name" value="Dihydrodipicolinate Reductase, domain 2"/>
    <property type="match status" value="1"/>
</dbReference>
<dbReference type="PANTHER" id="PTHR43796:SF2">
    <property type="entry name" value="CARBOXYNORSPERMIDINE SYNTHASE"/>
    <property type="match status" value="1"/>
</dbReference>
<organism evidence="2 3">
    <name type="scientific">Saccharothrix mutabilis subsp. mutabilis</name>
    <dbReference type="NCBI Taxonomy" id="66855"/>
    <lineage>
        <taxon>Bacteria</taxon>
        <taxon>Bacillati</taxon>
        <taxon>Actinomycetota</taxon>
        <taxon>Actinomycetes</taxon>
        <taxon>Pseudonocardiales</taxon>
        <taxon>Pseudonocardiaceae</taxon>
        <taxon>Saccharothrix</taxon>
    </lineage>
</organism>
<dbReference type="Pfam" id="PF03435">
    <property type="entry name" value="Sacchrp_dh_NADP"/>
    <property type="match status" value="1"/>
</dbReference>
<evidence type="ECO:0000313" key="3">
    <source>
        <dbReference type="Proteomes" id="UP001500416"/>
    </source>
</evidence>
<evidence type="ECO:0000259" key="1">
    <source>
        <dbReference type="Pfam" id="PF03435"/>
    </source>
</evidence>
<feature type="domain" description="Saccharopine dehydrogenase NADP binding" evidence="1">
    <location>
        <begin position="15"/>
        <end position="111"/>
    </location>
</feature>
<dbReference type="EMBL" id="BAAABU010000001">
    <property type="protein sequence ID" value="GAA0210025.1"/>
    <property type="molecule type" value="Genomic_DNA"/>
</dbReference>
<dbReference type="SUPFAM" id="SSF51735">
    <property type="entry name" value="NAD(P)-binding Rossmann-fold domains"/>
    <property type="match status" value="1"/>
</dbReference>
<name>A0ABN0T235_9PSEU</name>